<name>A0A2G6K7R6_9BACT</name>
<organism evidence="2 3">
    <name type="scientific">candidate division KSB3 bacterium</name>
    <dbReference type="NCBI Taxonomy" id="2044937"/>
    <lineage>
        <taxon>Bacteria</taxon>
        <taxon>candidate division KSB3</taxon>
    </lineage>
</organism>
<dbReference type="Proteomes" id="UP000230821">
    <property type="component" value="Unassembled WGS sequence"/>
</dbReference>
<keyword evidence="1" id="KW-0472">Membrane</keyword>
<proteinExistence type="predicted"/>
<dbReference type="AlphaFoldDB" id="A0A2G6K7R6"/>
<accession>A0A2G6K7R6</accession>
<protein>
    <submittedName>
        <fullName evidence="2">Uncharacterized protein</fullName>
    </submittedName>
</protein>
<evidence type="ECO:0000313" key="3">
    <source>
        <dbReference type="Proteomes" id="UP000230821"/>
    </source>
</evidence>
<gene>
    <name evidence="2" type="ORF">CSA56_17590</name>
</gene>
<evidence type="ECO:0000256" key="1">
    <source>
        <dbReference type="SAM" id="Phobius"/>
    </source>
</evidence>
<dbReference type="EMBL" id="PDSK01000132">
    <property type="protein sequence ID" value="PIE31707.1"/>
    <property type="molecule type" value="Genomic_DNA"/>
</dbReference>
<keyword evidence="1" id="KW-1133">Transmembrane helix</keyword>
<sequence>MDCKNIMTSADLLQNLSTREKKFLEGSVLSITLFIFLARTFFGKKKKYHFTFYFIFTKL</sequence>
<evidence type="ECO:0000313" key="2">
    <source>
        <dbReference type="EMBL" id="PIE31707.1"/>
    </source>
</evidence>
<feature type="transmembrane region" description="Helical" evidence="1">
    <location>
        <begin position="23"/>
        <end position="42"/>
    </location>
</feature>
<comment type="caution">
    <text evidence="2">The sequence shown here is derived from an EMBL/GenBank/DDBJ whole genome shotgun (WGS) entry which is preliminary data.</text>
</comment>
<keyword evidence="1" id="KW-0812">Transmembrane</keyword>
<reference evidence="2 3" key="1">
    <citation type="submission" date="2017-10" db="EMBL/GenBank/DDBJ databases">
        <title>Novel microbial diversity and functional potential in the marine mammal oral microbiome.</title>
        <authorList>
            <person name="Dudek N.K."/>
            <person name="Sun C.L."/>
            <person name="Burstein D."/>
            <person name="Kantor R.S."/>
            <person name="Aliaga Goltsman D.S."/>
            <person name="Bik E.M."/>
            <person name="Thomas B.C."/>
            <person name="Banfield J.F."/>
            <person name="Relman D.A."/>
        </authorList>
    </citation>
    <scope>NUCLEOTIDE SEQUENCE [LARGE SCALE GENOMIC DNA]</scope>
    <source>
        <strain evidence="2">DOLJORAL78_47_16</strain>
    </source>
</reference>